<sequence length="320" mass="33967">MRVLVTGGAGYIGSVTTAVLLEAGHAVTVLDDLSTGHRDAVPAAAEFVQADIRTAGNVMSRERYDAVVHLAARSLVADSVADPAAYWQANVVGSLALADAARQHSVPRFVFSSTAAVYGDPTTTPVRETAEARPTNPYGASKLAVDQLLDSYARAYGLAAVSLRYFNVAGAHAGLGERHARESHLIPLILDVAQGKRDHIVIHGTDWDTTDGTCVRDYIHVADLARAHLLALENAAAGKHEIYNLGNGTGFSVREVIDTARLVTGRSIPALEGPRRPGDPAALVASAERAQALLGWRPRHPELRTIVGDAWAFHTAKDIA</sequence>
<keyword evidence="8 13" id="KW-0413">Isomerase</keyword>
<evidence type="ECO:0000256" key="7">
    <source>
        <dbReference type="ARBA" id="ARBA00023027"/>
    </source>
</evidence>
<evidence type="ECO:0000256" key="8">
    <source>
        <dbReference type="ARBA" id="ARBA00023235"/>
    </source>
</evidence>
<dbReference type="AlphaFoldDB" id="A0AA41Q692"/>
<keyword evidence="7" id="KW-0520">NAD</keyword>
<dbReference type="RefSeq" id="WP_235055783.1">
    <property type="nucleotide sequence ID" value="NZ_JAKFHA010000021.1"/>
</dbReference>
<accession>A0AA41Q692</accession>
<dbReference type="SUPFAM" id="SSF51735">
    <property type="entry name" value="NAD(P)-binding Rossmann-fold domains"/>
    <property type="match status" value="1"/>
</dbReference>
<evidence type="ECO:0000256" key="11">
    <source>
        <dbReference type="ARBA" id="ARBA00033067"/>
    </source>
</evidence>
<dbReference type="InterPro" id="IPR001509">
    <property type="entry name" value="Epimerase_deHydtase"/>
</dbReference>
<protein>
    <recommendedName>
        <fullName evidence="6">UDP-glucose 4-epimerase</fullName>
        <ecNumber evidence="5">5.1.3.2</ecNumber>
    </recommendedName>
    <alternativeName>
        <fullName evidence="11">Galactowaldenase</fullName>
    </alternativeName>
    <alternativeName>
        <fullName evidence="10">UDP-galactose 4-epimerase</fullName>
    </alternativeName>
</protein>
<comment type="similarity">
    <text evidence="4">Belongs to the NAD(P)-dependent epimerase/dehydratase family.</text>
</comment>
<evidence type="ECO:0000256" key="10">
    <source>
        <dbReference type="ARBA" id="ARBA00031367"/>
    </source>
</evidence>
<dbReference type="EC" id="5.1.3.2" evidence="5"/>
<evidence type="ECO:0000256" key="9">
    <source>
        <dbReference type="ARBA" id="ARBA00023277"/>
    </source>
</evidence>
<dbReference type="NCBIfam" id="TIGR01179">
    <property type="entry name" value="galE"/>
    <property type="match status" value="1"/>
</dbReference>
<evidence type="ECO:0000256" key="1">
    <source>
        <dbReference type="ARBA" id="ARBA00000083"/>
    </source>
</evidence>
<dbReference type="CDD" id="cd05247">
    <property type="entry name" value="UDP_G4E_1_SDR_e"/>
    <property type="match status" value="1"/>
</dbReference>
<comment type="cofactor">
    <cofactor evidence="2">
        <name>NAD(+)</name>
        <dbReference type="ChEBI" id="CHEBI:57540"/>
    </cofactor>
</comment>
<dbReference type="Gene3D" id="3.40.50.720">
    <property type="entry name" value="NAD(P)-binding Rossmann-like Domain"/>
    <property type="match status" value="1"/>
</dbReference>
<evidence type="ECO:0000256" key="2">
    <source>
        <dbReference type="ARBA" id="ARBA00001911"/>
    </source>
</evidence>
<dbReference type="GO" id="GO:0003978">
    <property type="term" value="F:UDP-glucose 4-epimerase activity"/>
    <property type="evidence" value="ECO:0007669"/>
    <property type="project" value="UniProtKB-EC"/>
</dbReference>
<dbReference type="Pfam" id="PF01370">
    <property type="entry name" value="Epimerase"/>
    <property type="match status" value="1"/>
</dbReference>
<evidence type="ECO:0000313" key="13">
    <source>
        <dbReference type="EMBL" id="MCF2531114.1"/>
    </source>
</evidence>
<reference evidence="13" key="1">
    <citation type="submission" date="2022-01" db="EMBL/GenBank/DDBJ databases">
        <title>Genome-Based Taxonomic Classification of the Phylum Actinobacteria.</title>
        <authorList>
            <person name="Gao Y."/>
        </authorList>
    </citation>
    <scope>NUCLEOTIDE SEQUENCE</scope>
    <source>
        <strain evidence="13">KLBMP 8922</strain>
    </source>
</reference>
<keyword evidence="9" id="KW-0119">Carbohydrate metabolism</keyword>
<dbReference type="Gene3D" id="3.90.25.10">
    <property type="entry name" value="UDP-galactose 4-epimerase, domain 1"/>
    <property type="match status" value="1"/>
</dbReference>
<feature type="domain" description="NAD-dependent epimerase/dehydratase" evidence="12">
    <location>
        <begin position="3"/>
        <end position="246"/>
    </location>
</feature>
<comment type="pathway">
    <text evidence="3">Carbohydrate metabolism; galactose metabolism.</text>
</comment>
<evidence type="ECO:0000256" key="3">
    <source>
        <dbReference type="ARBA" id="ARBA00004947"/>
    </source>
</evidence>
<dbReference type="PANTHER" id="PTHR43725:SF53">
    <property type="entry name" value="UDP-ARABINOSE 4-EPIMERASE 1"/>
    <property type="match status" value="1"/>
</dbReference>
<dbReference type="InterPro" id="IPR005886">
    <property type="entry name" value="UDP_G4E"/>
</dbReference>
<name>A0AA41Q692_9ACTN</name>
<dbReference type="GO" id="GO:0033499">
    <property type="term" value="P:galactose catabolic process via UDP-galactose, Leloir pathway"/>
    <property type="evidence" value="ECO:0007669"/>
    <property type="project" value="TreeGrafter"/>
</dbReference>
<comment type="caution">
    <text evidence="13">The sequence shown here is derived from an EMBL/GenBank/DDBJ whole genome shotgun (WGS) entry which is preliminary data.</text>
</comment>
<dbReference type="Proteomes" id="UP001165378">
    <property type="component" value="Unassembled WGS sequence"/>
</dbReference>
<evidence type="ECO:0000256" key="4">
    <source>
        <dbReference type="ARBA" id="ARBA00007637"/>
    </source>
</evidence>
<evidence type="ECO:0000256" key="6">
    <source>
        <dbReference type="ARBA" id="ARBA00018569"/>
    </source>
</evidence>
<dbReference type="InterPro" id="IPR020904">
    <property type="entry name" value="Sc_DH/Rdtase_CS"/>
</dbReference>
<evidence type="ECO:0000259" key="12">
    <source>
        <dbReference type="Pfam" id="PF01370"/>
    </source>
</evidence>
<evidence type="ECO:0000313" key="14">
    <source>
        <dbReference type="Proteomes" id="UP001165378"/>
    </source>
</evidence>
<dbReference type="PROSITE" id="PS00061">
    <property type="entry name" value="ADH_SHORT"/>
    <property type="match status" value="1"/>
</dbReference>
<evidence type="ECO:0000256" key="5">
    <source>
        <dbReference type="ARBA" id="ARBA00013189"/>
    </source>
</evidence>
<dbReference type="EMBL" id="JAKFHA010000021">
    <property type="protein sequence ID" value="MCF2531114.1"/>
    <property type="molecule type" value="Genomic_DNA"/>
</dbReference>
<organism evidence="13 14">
    <name type="scientific">Yinghuangia soli</name>
    <dbReference type="NCBI Taxonomy" id="2908204"/>
    <lineage>
        <taxon>Bacteria</taxon>
        <taxon>Bacillati</taxon>
        <taxon>Actinomycetota</taxon>
        <taxon>Actinomycetes</taxon>
        <taxon>Kitasatosporales</taxon>
        <taxon>Streptomycetaceae</taxon>
        <taxon>Yinghuangia</taxon>
    </lineage>
</organism>
<keyword evidence="14" id="KW-1185">Reference proteome</keyword>
<dbReference type="InterPro" id="IPR036291">
    <property type="entry name" value="NAD(P)-bd_dom_sf"/>
</dbReference>
<comment type="catalytic activity">
    <reaction evidence="1">
        <text>UDP-alpha-D-glucose = UDP-alpha-D-galactose</text>
        <dbReference type="Rhea" id="RHEA:22168"/>
        <dbReference type="ChEBI" id="CHEBI:58885"/>
        <dbReference type="ChEBI" id="CHEBI:66914"/>
        <dbReference type="EC" id="5.1.3.2"/>
    </reaction>
</comment>
<gene>
    <name evidence="13" type="primary">galE</name>
    <name evidence="13" type="ORF">LZ495_28400</name>
</gene>
<dbReference type="PANTHER" id="PTHR43725">
    <property type="entry name" value="UDP-GLUCOSE 4-EPIMERASE"/>
    <property type="match status" value="1"/>
</dbReference>
<proteinExistence type="inferred from homology"/>